<dbReference type="AlphaFoldDB" id="A0A4S4FW07"/>
<organism evidence="5 6">
    <name type="scientific">Orlajensenia flava</name>
    <dbReference type="NCBI Taxonomy" id="2565934"/>
    <lineage>
        <taxon>Bacteria</taxon>
        <taxon>Bacillati</taxon>
        <taxon>Actinomycetota</taxon>
        <taxon>Actinomycetes</taxon>
        <taxon>Micrococcales</taxon>
        <taxon>Microbacteriaceae</taxon>
        <taxon>Orlajensenia</taxon>
    </lineage>
</organism>
<evidence type="ECO:0000259" key="4">
    <source>
        <dbReference type="PROSITE" id="PS50932"/>
    </source>
</evidence>
<evidence type="ECO:0000313" key="6">
    <source>
        <dbReference type="Proteomes" id="UP000307380"/>
    </source>
</evidence>
<dbReference type="CDD" id="cd01574">
    <property type="entry name" value="PBP1_LacI"/>
    <property type="match status" value="1"/>
</dbReference>
<keyword evidence="2" id="KW-0238">DNA-binding</keyword>
<dbReference type="PANTHER" id="PTHR30146">
    <property type="entry name" value="LACI-RELATED TRANSCRIPTIONAL REPRESSOR"/>
    <property type="match status" value="1"/>
</dbReference>
<dbReference type="PRINTS" id="PR00036">
    <property type="entry name" value="HTHLACI"/>
</dbReference>
<dbReference type="Gene3D" id="1.10.260.40">
    <property type="entry name" value="lambda repressor-like DNA-binding domains"/>
    <property type="match status" value="1"/>
</dbReference>
<keyword evidence="1" id="KW-0805">Transcription regulation</keyword>
<dbReference type="InterPro" id="IPR000843">
    <property type="entry name" value="HTH_LacI"/>
</dbReference>
<dbReference type="PROSITE" id="PS00356">
    <property type="entry name" value="HTH_LACI_1"/>
    <property type="match status" value="1"/>
</dbReference>
<dbReference type="CDD" id="cd01392">
    <property type="entry name" value="HTH_LacI"/>
    <property type="match status" value="1"/>
</dbReference>
<dbReference type="Proteomes" id="UP000307380">
    <property type="component" value="Unassembled WGS sequence"/>
</dbReference>
<dbReference type="Pfam" id="PF00356">
    <property type="entry name" value="LacI"/>
    <property type="match status" value="1"/>
</dbReference>
<name>A0A4S4FW07_9MICO</name>
<dbReference type="SUPFAM" id="SSF53822">
    <property type="entry name" value="Periplasmic binding protein-like I"/>
    <property type="match status" value="1"/>
</dbReference>
<accession>A0A4S4FW07</accession>
<protein>
    <submittedName>
        <fullName evidence="5">LacI family transcriptional regulator</fullName>
    </submittedName>
</protein>
<evidence type="ECO:0000256" key="3">
    <source>
        <dbReference type="ARBA" id="ARBA00023163"/>
    </source>
</evidence>
<reference evidence="5 6" key="1">
    <citation type="submission" date="2019-04" db="EMBL/GenBank/DDBJ databases">
        <authorList>
            <person name="Jiang L."/>
        </authorList>
    </citation>
    <scope>NUCLEOTIDE SEQUENCE [LARGE SCALE GENOMIC DNA]</scope>
    <source>
        <strain evidence="5 6">YIM 131861</strain>
    </source>
</reference>
<keyword evidence="6" id="KW-1185">Reference proteome</keyword>
<evidence type="ECO:0000256" key="1">
    <source>
        <dbReference type="ARBA" id="ARBA00023015"/>
    </source>
</evidence>
<dbReference type="PROSITE" id="PS50932">
    <property type="entry name" value="HTH_LACI_2"/>
    <property type="match status" value="1"/>
</dbReference>
<dbReference type="GO" id="GO:0003700">
    <property type="term" value="F:DNA-binding transcription factor activity"/>
    <property type="evidence" value="ECO:0007669"/>
    <property type="project" value="TreeGrafter"/>
</dbReference>
<dbReference type="PANTHER" id="PTHR30146:SF109">
    <property type="entry name" value="HTH-TYPE TRANSCRIPTIONAL REGULATOR GALS"/>
    <property type="match status" value="1"/>
</dbReference>
<dbReference type="EMBL" id="SSSN01000005">
    <property type="protein sequence ID" value="THG34548.1"/>
    <property type="molecule type" value="Genomic_DNA"/>
</dbReference>
<dbReference type="Pfam" id="PF13377">
    <property type="entry name" value="Peripla_BP_3"/>
    <property type="match status" value="1"/>
</dbReference>
<feature type="domain" description="HTH lacI-type" evidence="4">
    <location>
        <begin position="11"/>
        <end position="65"/>
    </location>
</feature>
<dbReference type="InterPro" id="IPR028082">
    <property type="entry name" value="Peripla_BP_I"/>
</dbReference>
<dbReference type="RefSeq" id="WP_136424347.1">
    <property type="nucleotide sequence ID" value="NZ_SSSN01000005.1"/>
</dbReference>
<dbReference type="InterPro" id="IPR010982">
    <property type="entry name" value="Lambda_DNA-bd_dom_sf"/>
</dbReference>
<dbReference type="Gene3D" id="3.40.50.2300">
    <property type="match status" value="2"/>
</dbReference>
<dbReference type="InterPro" id="IPR046335">
    <property type="entry name" value="LacI/GalR-like_sensor"/>
</dbReference>
<sequence>MTDAPERPKVATMFDVARVAGVSHQTVSRVLNDLPGVRPSTRVRVEAAMSELRYTPSPAARTLASRRSQTIGLITAGRPDYGPSNAALGFNEAARAAGYTVTQVSMREVDTESLRSAVAMMVRHNVSAIVLISGEREVIGAIGSIDLEVPLVSLASERVDGMHRVAINQFEGGRIAVEHLIGLGHRRIRHVTGLQDAMDAGERERAWRETLTAHGFPVSGPEIGDWSSESGYVAGVALAEEWRRETERFTAVFASNDQMALGLLHAFRDAGIRVPDDVSVVSVDDIPEAAHFAPPLTTLWQDFDGLGRDIMATVLDVLGDEEHAPDRTTRVPELVVRASTAPPPA</sequence>
<gene>
    <name evidence="5" type="ORF">E6C70_09870</name>
</gene>
<dbReference type="SMART" id="SM00354">
    <property type="entry name" value="HTH_LACI"/>
    <property type="match status" value="1"/>
</dbReference>
<evidence type="ECO:0000313" key="5">
    <source>
        <dbReference type="EMBL" id="THG34548.1"/>
    </source>
</evidence>
<dbReference type="SUPFAM" id="SSF47413">
    <property type="entry name" value="lambda repressor-like DNA-binding domains"/>
    <property type="match status" value="1"/>
</dbReference>
<evidence type="ECO:0000256" key="2">
    <source>
        <dbReference type="ARBA" id="ARBA00023125"/>
    </source>
</evidence>
<comment type="caution">
    <text evidence="5">The sequence shown here is derived from an EMBL/GenBank/DDBJ whole genome shotgun (WGS) entry which is preliminary data.</text>
</comment>
<dbReference type="OrthoDB" id="9785139at2"/>
<keyword evidence="3" id="KW-0804">Transcription</keyword>
<proteinExistence type="predicted"/>
<dbReference type="GO" id="GO:0000976">
    <property type="term" value="F:transcription cis-regulatory region binding"/>
    <property type="evidence" value="ECO:0007669"/>
    <property type="project" value="TreeGrafter"/>
</dbReference>